<organism evidence="2 3">
    <name type="scientific">Setaria viridis</name>
    <name type="common">Green bristlegrass</name>
    <name type="synonym">Setaria italica subsp. viridis</name>
    <dbReference type="NCBI Taxonomy" id="4556"/>
    <lineage>
        <taxon>Eukaryota</taxon>
        <taxon>Viridiplantae</taxon>
        <taxon>Streptophyta</taxon>
        <taxon>Embryophyta</taxon>
        <taxon>Tracheophyta</taxon>
        <taxon>Spermatophyta</taxon>
        <taxon>Magnoliopsida</taxon>
        <taxon>Liliopsida</taxon>
        <taxon>Poales</taxon>
        <taxon>Poaceae</taxon>
        <taxon>PACMAD clade</taxon>
        <taxon>Panicoideae</taxon>
        <taxon>Panicodae</taxon>
        <taxon>Paniceae</taxon>
        <taxon>Cenchrinae</taxon>
        <taxon>Setaria</taxon>
    </lineage>
</organism>
<dbReference type="EMBL" id="CM016558">
    <property type="protein sequence ID" value="TKW07924.1"/>
    <property type="molecule type" value="Genomic_DNA"/>
</dbReference>
<dbReference type="Proteomes" id="UP000298652">
    <property type="component" value="Chromosome 7"/>
</dbReference>
<evidence type="ECO:0000313" key="2">
    <source>
        <dbReference type="EMBL" id="TKW07924.1"/>
    </source>
</evidence>
<feature type="compositionally biased region" description="Polar residues" evidence="1">
    <location>
        <begin position="55"/>
        <end position="68"/>
    </location>
</feature>
<gene>
    <name evidence="2" type="ORF">SEVIR_7G339433v2</name>
</gene>
<evidence type="ECO:0000256" key="1">
    <source>
        <dbReference type="SAM" id="MobiDB-lite"/>
    </source>
</evidence>
<evidence type="ECO:0000313" key="3">
    <source>
        <dbReference type="Proteomes" id="UP000298652"/>
    </source>
</evidence>
<sequence>MLPRRWIMLDNAHAGSRCHRFLNTSTGECIRTDLPELAGHAAHMPAHRPPAGDWSTESQGLSSSASRH</sequence>
<accession>A0A4U6U1K6</accession>
<protein>
    <submittedName>
        <fullName evidence="2">Uncharacterized protein</fullName>
    </submittedName>
</protein>
<keyword evidence="3" id="KW-1185">Reference proteome</keyword>
<feature type="region of interest" description="Disordered" evidence="1">
    <location>
        <begin position="40"/>
        <end position="68"/>
    </location>
</feature>
<proteinExistence type="predicted"/>
<dbReference type="AlphaFoldDB" id="A0A4U6U1K6"/>
<name>A0A4U6U1K6_SETVI</name>
<dbReference type="Gramene" id="TKW07924">
    <property type="protein sequence ID" value="TKW07924"/>
    <property type="gene ID" value="SEVIR_7G339433v2"/>
</dbReference>
<reference evidence="2" key="1">
    <citation type="submission" date="2019-03" db="EMBL/GenBank/DDBJ databases">
        <title>WGS assembly of Setaria viridis.</title>
        <authorList>
            <person name="Huang P."/>
            <person name="Jenkins J."/>
            <person name="Grimwood J."/>
            <person name="Barry K."/>
            <person name="Healey A."/>
            <person name="Mamidi S."/>
            <person name="Sreedasyam A."/>
            <person name="Shu S."/>
            <person name="Feldman M."/>
            <person name="Wu J."/>
            <person name="Yu Y."/>
            <person name="Chen C."/>
            <person name="Johnson J."/>
            <person name="Rokhsar D."/>
            <person name="Baxter I."/>
            <person name="Schmutz J."/>
            <person name="Brutnell T."/>
            <person name="Kellogg E."/>
        </authorList>
    </citation>
    <scope>NUCLEOTIDE SEQUENCE [LARGE SCALE GENOMIC DNA]</scope>
</reference>